<keyword evidence="3" id="KW-0589">Pheromone response</keyword>
<feature type="compositionally biased region" description="Polar residues" evidence="12">
    <location>
        <begin position="408"/>
        <end position="418"/>
    </location>
</feature>
<feature type="binding site" evidence="11">
    <location>
        <position position="1241"/>
    </location>
    <ligand>
        <name>ATP</name>
        <dbReference type="ChEBI" id="CHEBI:30616"/>
    </ligand>
</feature>
<feature type="compositionally biased region" description="Low complexity" evidence="12">
    <location>
        <begin position="567"/>
        <end position="595"/>
    </location>
</feature>
<dbReference type="InterPro" id="IPR000095">
    <property type="entry name" value="CRIB_dom"/>
</dbReference>
<evidence type="ECO:0000256" key="5">
    <source>
        <dbReference type="ARBA" id="ARBA00022679"/>
    </source>
</evidence>
<feature type="domain" description="CRIB" evidence="14">
    <location>
        <begin position="895"/>
        <end position="908"/>
    </location>
</feature>
<comment type="catalytic activity">
    <reaction evidence="10">
        <text>L-seryl-[protein] + ATP = O-phospho-L-seryl-[protein] + ADP + H(+)</text>
        <dbReference type="Rhea" id="RHEA:17989"/>
        <dbReference type="Rhea" id="RHEA-COMP:9863"/>
        <dbReference type="Rhea" id="RHEA-COMP:11604"/>
        <dbReference type="ChEBI" id="CHEBI:15378"/>
        <dbReference type="ChEBI" id="CHEBI:29999"/>
        <dbReference type="ChEBI" id="CHEBI:30616"/>
        <dbReference type="ChEBI" id="CHEBI:83421"/>
        <dbReference type="ChEBI" id="CHEBI:456216"/>
        <dbReference type="EC" id="2.7.11.1"/>
    </reaction>
</comment>
<evidence type="ECO:0000313" key="16">
    <source>
        <dbReference type="Proteomes" id="UP001287286"/>
    </source>
</evidence>
<dbReference type="CDD" id="cd01093">
    <property type="entry name" value="CRIB_PAK_like"/>
    <property type="match status" value="1"/>
</dbReference>
<feature type="compositionally biased region" description="Polar residues" evidence="12">
    <location>
        <begin position="796"/>
        <end position="805"/>
    </location>
</feature>
<evidence type="ECO:0000256" key="3">
    <source>
        <dbReference type="ARBA" id="ARBA00022507"/>
    </source>
</evidence>
<evidence type="ECO:0000256" key="7">
    <source>
        <dbReference type="ARBA" id="ARBA00022777"/>
    </source>
</evidence>
<dbReference type="PROSITE" id="PS50011">
    <property type="entry name" value="PROTEIN_KINASE_DOM"/>
    <property type="match status" value="1"/>
</dbReference>
<dbReference type="SUPFAM" id="SSF56112">
    <property type="entry name" value="Protein kinase-like (PK-like)"/>
    <property type="match status" value="1"/>
</dbReference>
<dbReference type="CDD" id="cd06614">
    <property type="entry name" value="STKc_PAK"/>
    <property type="match status" value="1"/>
</dbReference>
<comment type="similarity">
    <text evidence="1">Belongs to the protein kinase superfamily. STE Ser/Thr protein kinase family. STE20 subfamily.</text>
</comment>
<feature type="compositionally biased region" description="Low complexity" evidence="12">
    <location>
        <begin position="627"/>
        <end position="640"/>
    </location>
</feature>
<dbReference type="EMBL" id="JAWRVI010000021">
    <property type="protein sequence ID" value="KAK4089121.1"/>
    <property type="molecule type" value="Genomic_DNA"/>
</dbReference>
<feature type="region of interest" description="Disordered" evidence="12">
    <location>
        <begin position="796"/>
        <end position="821"/>
    </location>
</feature>
<feature type="compositionally biased region" description="Basic residues" evidence="12">
    <location>
        <begin position="510"/>
        <end position="522"/>
    </location>
</feature>
<dbReference type="InterPro" id="IPR051931">
    <property type="entry name" value="PAK3-like"/>
</dbReference>
<evidence type="ECO:0000256" key="1">
    <source>
        <dbReference type="ARBA" id="ARBA00008874"/>
    </source>
</evidence>
<sequence length="1491" mass="161318">MRGSTAHCRRVTLAAWGTEAGEVIDCSPPGSGASGASRGPVSAPSKTNAGDGCMGNLDGPPSSLVSGEEPPRAVFFFSCSPVLSRRRRYRRRLLQARAVFAVDLAPAPSNHGGPRLRLRGRWALLMSCPAMCYPCALCGIVCSSIVVGQRDTIRALARPFIIIYSSPGQDREARDARLRACQSVARAPSPVSILLRASKKHIRASRFTHARQGLQLINWQRPVLAGDSVPRPPTVVPMDVNCLCRAARGLSSGAIHPEPALCRPRGWAVWRPAQGCDDRRQCGNPHYQAPKPAPQHGVIYHDGTDGAGAHCTRAARPGPAWAGIGAAHFSSPSIARHHCPSSLLARSLRHVSPSPASPDALNRRTPDRPSPLPDEHPPHVARPSQLGLLVSHRTRPPGRPLAAGGNGQQTSDLASCSAAQPRRDGDHHRDDGGDDLVPEQPNTRNGSTSPNTVLPDYTALAAPAAAQRSGATGDLPSPPPHHRTTRWASAASCPRRREKRNREPEAAQRQRQHQRNWTRPRQTRPPARPSSAHSRARPPTTTSSITLWPSPPKERPPAHPNGGPQGPLFFPLLAHPSSPLAPSRRSLAPSPLRPFRQGLVTIMDGQSSPFNGTSQRRRLVKKPPPSSSTAAAAAASSSSFHQHHHHHHHTHHHAYARSSSGFDAQSIDSQRSSQSLRRAPSAPPVRSSASNTSNNSSSSPRHPPAAQWSSNPSPVLQQGDFAGAGAAASSSSTTSPPFGIANSGSAYTASATPLAHRPNRLSDPHLRRLSQKASDDFIGAPFDGAAILSRIEATKISSPRSSFQRPPNAAPPPLLKAGTDSRLASPALRSSVSFSNMDPSIVEKVQGGRVPDSQVTSPKRYSDEGKDAKPGVLRKKSGFSAIVNSLVGSQKKPVISAPENPVHVTHVGYDSATGQFTGLPKEWQRLINESGIPEKERRENPQTMVDILQFYKETQERPPEDQILEKFHHAGTADMRGYATPPSNPTSPAMYPTNYMGSFENPRPPPPVPTSRNQGLGIAGKDMMPNRPAPKPPVSMNNRPLPPSAYTTKDSGIGMSQPPDDVSPGGFGQAKEAPMLPEEHRSRSNSRANGQSPYSPPTPQMTQAAQATAYQQQLMQQQQEQALAQAQAAMSGHVGRAPSKRQAPPQAVPSPHHAPQYARTPEHNGHPGSRRQPSPGGVPGARPRHRPRQSNGIDVVASLKRICNEGDPREIFRGFTKIGQGASGGVFTGYERGTNRLVAIKQMNLEQQPKKDLIINEILVMKDSSHPNIVNFIDSYLCGGELWVVMEFMEGGSLTDVVTFNIMTEGQIASVCRETLKGLQHLHSKGVIHRDIKSDNILLSNEGSIKLTDFGFCATINEAQNKRTTMVGTPYWMAPEVVTRKEYGRKVDIWSLGIMAIEMIEGEPPYLTESPLRALWLIATNGTPQIKNEQDLSPVFKDFLYFALKVDPEKRASAHDLLRHEFMKQCVDLGQLAPLVRAAREQRAQEKARKQ</sequence>
<feature type="compositionally biased region" description="Low complexity" evidence="12">
    <location>
        <begin position="1100"/>
        <end position="1129"/>
    </location>
</feature>
<feature type="domain" description="Protein kinase" evidence="13">
    <location>
        <begin position="1212"/>
        <end position="1463"/>
    </location>
</feature>
<evidence type="ECO:0000256" key="4">
    <source>
        <dbReference type="ARBA" id="ARBA00022527"/>
    </source>
</evidence>
<keyword evidence="6 11" id="KW-0547">Nucleotide-binding</keyword>
<dbReference type="Gene3D" id="3.30.200.20">
    <property type="entry name" value="Phosphorylase Kinase, domain 1"/>
    <property type="match status" value="1"/>
</dbReference>
<feature type="compositionally biased region" description="Low complexity" evidence="12">
    <location>
        <begin position="723"/>
        <end position="735"/>
    </location>
</feature>
<dbReference type="PANTHER" id="PTHR45832">
    <property type="entry name" value="SERINE/THREONINE-PROTEIN KINASE SAMKA-RELATED-RELATED"/>
    <property type="match status" value="1"/>
</dbReference>
<feature type="region of interest" description="Disordered" evidence="12">
    <location>
        <begin position="27"/>
        <end position="54"/>
    </location>
</feature>
<gene>
    <name evidence="15" type="ORF">Purlil1_6554</name>
</gene>
<dbReference type="Proteomes" id="UP001287286">
    <property type="component" value="Unassembled WGS sequence"/>
</dbReference>
<reference evidence="15 16" key="1">
    <citation type="journal article" date="2024" name="Microbiol. Resour. Announc.">
        <title>Genome annotations for the ascomycete fungi Trichoderma harzianum, Trichoderma aggressivum, and Purpureocillium lilacinum.</title>
        <authorList>
            <person name="Beijen E.P.W."/>
            <person name="Ohm R.A."/>
        </authorList>
    </citation>
    <scope>NUCLEOTIDE SEQUENCE [LARGE SCALE GENOMIC DNA]</scope>
    <source>
        <strain evidence="15 16">CBS 150709</strain>
    </source>
</reference>
<name>A0ABR0BZ47_PURLI</name>
<dbReference type="PROSITE" id="PS50108">
    <property type="entry name" value="CRIB"/>
    <property type="match status" value="1"/>
</dbReference>
<evidence type="ECO:0000256" key="6">
    <source>
        <dbReference type="ARBA" id="ARBA00022741"/>
    </source>
</evidence>
<evidence type="ECO:0000256" key="10">
    <source>
        <dbReference type="ARBA" id="ARBA00048679"/>
    </source>
</evidence>
<accession>A0ABR0BZ47</accession>
<dbReference type="InterPro" id="IPR011009">
    <property type="entry name" value="Kinase-like_dom_sf"/>
</dbReference>
<keyword evidence="8 11" id="KW-0067">ATP-binding</keyword>
<feature type="compositionally biased region" description="Basic and acidic residues" evidence="12">
    <location>
        <begin position="860"/>
        <end position="869"/>
    </location>
</feature>
<dbReference type="InterPro" id="IPR036936">
    <property type="entry name" value="CRIB_dom_sf"/>
</dbReference>
<feature type="compositionally biased region" description="Polar residues" evidence="12">
    <location>
        <begin position="707"/>
        <end position="716"/>
    </location>
</feature>
<dbReference type="Gene3D" id="3.90.810.10">
    <property type="entry name" value="CRIB domain"/>
    <property type="match status" value="1"/>
</dbReference>
<feature type="region of interest" description="Disordered" evidence="12">
    <location>
        <begin position="842"/>
        <end position="872"/>
    </location>
</feature>
<feature type="compositionally biased region" description="Polar residues" evidence="12">
    <location>
        <begin position="604"/>
        <end position="614"/>
    </location>
</feature>
<evidence type="ECO:0000313" key="15">
    <source>
        <dbReference type="EMBL" id="KAK4089121.1"/>
    </source>
</evidence>
<dbReference type="SMART" id="SM00285">
    <property type="entry name" value="PBD"/>
    <property type="match status" value="1"/>
</dbReference>
<feature type="compositionally biased region" description="Basic and acidic residues" evidence="12">
    <location>
        <begin position="361"/>
        <end position="378"/>
    </location>
</feature>
<feature type="compositionally biased region" description="Low complexity" evidence="12">
    <location>
        <begin position="675"/>
        <end position="699"/>
    </location>
</feature>
<dbReference type="Pfam" id="PF00786">
    <property type="entry name" value="PBD"/>
    <property type="match status" value="1"/>
</dbReference>
<evidence type="ECO:0000256" key="8">
    <source>
        <dbReference type="ARBA" id="ARBA00022840"/>
    </source>
</evidence>
<evidence type="ECO:0000256" key="11">
    <source>
        <dbReference type="PROSITE-ProRule" id="PRU10141"/>
    </source>
</evidence>
<proteinExistence type="inferred from homology"/>
<feature type="compositionally biased region" description="Low complexity" evidence="12">
    <location>
        <begin position="27"/>
        <end position="45"/>
    </location>
</feature>
<dbReference type="PANTHER" id="PTHR45832:SF22">
    <property type="entry name" value="SERINE_THREONINE-PROTEIN KINASE SAMKA-RELATED"/>
    <property type="match status" value="1"/>
</dbReference>
<dbReference type="InterPro" id="IPR000719">
    <property type="entry name" value="Prot_kinase_dom"/>
</dbReference>
<feature type="region of interest" description="Disordered" evidence="12">
    <location>
        <begin position="348"/>
        <end position="736"/>
    </location>
</feature>
<evidence type="ECO:0000259" key="13">
    <source>
        <dbReference type="PROSITE" id="PS50011"/>
    </source>
</evidence>
<comment type="catalytic activity">
    <reaction evidence="9">
        <text>L-threonyl-[protein] + ATP = O-phospho-L-threonyl-[protein] + ADP + H(+)</text>
        <dbReference type="Rhea" id="RHEA:46608"/>
        <dbReference type="Rhea" id="RHEA-COMP:11060"/>
        <dbReference type="Rhea" id="RHEA-COMP:11605"/>
        <dbReference type="ChEBI" id="CHEBI:15378"/>
        <dbReference type="ChEBI" id="CHEBI:30013"/>
        <dbReference type="ChEBI" id="CHEBI:30616"/>
        <dbReference type="ChEBI" id="CHEBI:61977"/>
        <dbReference type="ChEBI" id="CHEBI:456216"/>
        <dbReference type="EC" id="2.7.11.1"/>
    </reaction>
</comment>
<dbReference type="Gene3D" id="1.10.510.10">
    <property type="entry name" value="Transferase(Phosphotransferase) domain 1"/>
    <property type="match status" value="1"/>
</dbReference>
<comment type="caution">
    <text evidence="15">The sequence shown here is derived from an EMBL/GenBank/DDBJ whole genome shotgun (WGS) entry which is preliminary data.</text>
</comment>
<protein>
    <recommendedName>
        <fullName evidence="2">non-specific serine/threonine protein kinase</fullName>
        <ecNumber evidence="2">2.7.11.1</ecNumber>
    </recommendedName>
</protein>
<organism evidence="15 16">
    <name type="scientific">Purpureocillium lilacinum</name>
    <name type="common">Paecilomyces lilacinus</name>
    <dbReference type="NCBI Taxonomy" id="33203"/>
    <lineage>
        <taxon>Eukaryota</taxon>
        <taxon>Fungi</taxon>
        <taxon>Dikarya</taxon>
        <taxon>Ascomycota</taxon>
        <taxon>Pezizomycotina</taxon>
        <taxon>Sordariomycetes</taxon>
        <taxon>Hypocreomycetidae</taxon>
        <taxon>Hypocreales</taxon>
        <taxon>Ophiocordycipitaceae</taxon>
        <taxon>Purpureocillium</taxon>
    </lineage>
</organism>
<dbReference type="InterPro" id="IPR033923">
    <property type="entry name" value="PAK_BD"/>
</dbReference>
<dbReference type="PROSITE" id="PS00107">
    <property type="entry name" value="PROTEIN_KINASE_ATP"/>
    <property type="match status" value="1"/>
</dbReference>
<evidence type="ECO:0000256" key="9">
    <source>
        <dbReference type="ARBA" id="ARBA00047899"/>
    </source>
</evidence>
<feature type="region of interest" description="Disordered" evidence="12">
    <location>
        <begin position="974"/>
        <end position="1193"/>
    </location>
</feature>
<dbReference type="EC" id="2.7.11.1" evidence="2"/>
<feature type="compositionally biased region" description="Polar residues" evidence="12">
    <location>
        <begin position="661"/>
        <end position="674"/>
    </location>
</feature>
<dbReference type="PROSITE" id="PS00108">
    <property type="entry name" value="PROTEIN_KINASE_ST"/>
    <property type="match status" value="1"/>
</dbReference>
<keyword evidence="5" id="KW-0808">Transferase</keyword>
<evidence type="ECO:0000256" key="2">
    <source>
        <dbReference type="ARBA" id="ARBA00012513"/>
    </source>
</evidence>
<feature type="compositionally biased region" description="Basic and acidic residues" evidence="12">
    <location>
        <begin position="421"/>
        <end position="431"/>
    </location>
</feature>
<keyword evidence="4" id="KW-0723">Serine/threonine-protein kinase</keyword>
<feature type="compositionally biased region" description="Polar residues" evidence="12">
    <location>
        <begin position="440"/>
        <end position="452"/>
    </location>
</feature>
<dbReference type="SMART" id="SM00220">
    <property type="entry name" value="S_TKc"/>
    <property type="match status" value="1"/>
</dbReference>
<keyword evidence="16" id="KW-1185">Reference proteome</keyword>
<feature type="compositionally biased region" description="Basic residues" evidence="12">
    <location>
        <begin position="641"/>
        <end position="655"/>
    </location>
</feature>
<evidence type="ECO:0000259" key="14">
    <source>
        <dbReference type="PROSITE" id="PS50108"/>
    </source>
</evidence>
<keyword evidence="7" id="KW-0418">Kinase</keyword>
<dbReference type="InterPro" id="IPR017441">
    <property type="entry name" value="Protein_kinase_ATP_BS"/>
</dbReference>
<evidence type="ECO:0000256" key="12">
    <source>
        <dbReference type="SAM" id="MobiDB-lite"/>
    </source>
</evidence>
<dbReference type="Pfam" id="PF00069">
    <property type="entry name" value="Pkinase"/>
    <property type="match status" value="1"/>
</dbReference>
<dbReference type="InterPro" id="IPR008271">
    <property type="entry name" value="Ser/Thr_kinase_AS"/>
</dbReference>